<dbReference type="InterPro" id="IPR041470">
    <property type="entry name" value="GCP_N"/>
</dbReference>
<dbReference type="EMBL" id="SDOX01000007">
    <property type="protein sequence ID" value="TFJ86954.1"/>
    <property type="molecule type" value="Genomic_DNA"/>
</dbReference>
<keyword evidence="2 5" id="KW-0963">Cytoplasm</keyword>
<dbReference type="GO" id="GO:0000930">
    <property type="term" value="C:gamma-tubulin complex"/>
    <property type="evidence" value="ECO:0007669"/>
    <property type="project" value="TreeGrafter"/>
</dbReference>
<dbReference type="GO" id="GO:0005874">
    <property type="term" value="C:microtubule"/>
    <property type="evidence" value="ECO:0007669"/>
    <property type="project" value="UniProtKB-KW"/>
</dbReference>
<dbReference type="GO" id="GO:0051011">
    <property type="term" value="F:microtubule minus-end binding"/>
    <property type="evidence" value="ECO:0007669"/>
    <property type="project" value="TreeGrafter"/>
</dbReference>
<evidence type="ECO:0000259" key="7">
    <source>
        <dbReference type="Pfam" id="PF17681"/>
    </source>
</evidence>
<evidence type="ECO:0000313" key="8">
    <source>
        <dbReference type="EMBL" id="TFJ86954.1"/>
    </source>
</evidence>
<dbReference type="Pfam" id="PF17681">
    <property type="entry name" value="GCP_N_terminal"/>
    <property type="match status" value="1"/>
</dbReference>
<evidence type="ECO:0000256" key="1">
    <source>
        <dbReference type="ARBA" id="ARBA00004267"/>
    </source>
</evidence>
<dbReference type="PANTHER" id="PTHR19302:SF27">
    <property type="entry name" value="GAMMA-TUBULIN COMPLEX COMPONENT 4"/>
    <property type="match status" value="1"/>
</dbReference>
<feature type="domain" description="Gamma tubulin complex component protein N-terminal" evidence="7">
    <location>
        <begin position="3"/>
        <end position="238"/>
    </location>
</feature>
<dbReference type="GO" id="GO:0000278">
    <property type="term" value="P:mitotic cell cycle"/>
    <property type="evidence" value="ECO:0007669"/>
    <property type="project" value="TreeGrafter"/>
</dbReference>
<accession>A0A4D9D7F8</accession>
<feature type="compositionally biased region" description="Pro residues" evidence="6">
    <location>
        <begin position="363"/>
        <end position="380"/>
    </location>
</feature>
<evidence type="ECO:0000256" key="6">
    <source>
        <dbReference type="SAM" id="MobiDB-lite"/>
    </source>
</evidence>
<evidence type="ECO:0000313" key="9">
    <source>
        <dbReference type="Proteomes" id="UP000355283"/>
    </source>
</evidence>
<dbReference type="InterPro" id="IPR007259">
    <property type="entry name" value="GCP"/>
</dbReference>
<proteinExistence type="inferred from homology"/>
<feature type="compositionally biased region" description="Low complexity" evidence="6">
    <location>
        <begin position="528"/>
        <end position="549"/>
    </location>
</feature>
<name>A0A4D9D7F8_9STRA</name>
<dbReference type="GO" id="GO:0031122">
    <property type="term" value="P:cytoplasmic microtubule organization"/>
    <property type="evidence" value="ECO:0007669"/>
    <property type="project" value="TreeGrafter"/>
</dbReference>
<keyword evidence="4 5" id="KW-0206">Cytoskeleton</keyword>
<dbReference type="GO" id="GO:0000922">
    <property type="term" value="C:spindle pole"/>
    <property type="evidence" value="ECO:0007669"/>
    <property type="project" value="InterPro"/>
</dbReference>
<evidence type="ECO:0000256" key="2">
    <source>
        <dbReference type="ARBA" id="ARBA00022490"/>
    </source>
</evidence>
<feature type="compositionally biased region" description="Basic and acidic residues" evidence="6">
    <location>
        <begin position="563"/>
        <end position="575"/>
    </location>
</feature>
<dbReference type="Gene3D" id="1.20.120.1900">
    <property type="entry name" value="Gamma-tubulin complex, C-terminal domain"/>
    <property type="match status" value="1"/>
</dbReference>
<dbReference type="GO" id="GO:0007020">
    <property type="term" value="P:microtubule nucleation"/>
    <property type="evidence" value="ECO:0007669"/>
    <property type="project" value="InterPro"/>
</dbReference>
<reference evidence="8 9" key="1">
    <citation type="submission" date="2019-01" db="EMBL/GenBank/DDBJ databases">
        <title>Nuclear Genome Assembly of the Microalgal Biofuel strain Nannochloropsis salina CCMP1776.</title>
        <authorList>
            <person name="Hovde B."/>
        </authorList>
    </citation>
    <scope>NUCLEOTIDE SEQUENCE [LARGE SCALE GENOMIC DNA]</scope>
    <source>
        <strain evidence="8 9">CCMP1776</strain>
    </source>
</reference>
<dbReference type="Proteomes" id="UP000355283">
    <property type="component" value="Unassembled WGS sequence"/>
</dbReference>
<evidence type="ECO:0000256" key="3">
    <source>
        <dbReference type="ARBA" id="ARBA00022701"/>
    </source>
</evidence>
<comment type="caution">
    <text evidence="8">The sequence shown here is derived from an EMBL/GenBank/DDBJ whole genome shotgun (WGS) entry which is preliminary data.</text>
</comment>
<dbReference type="GO" id="GO:0051225">
    <property type="term" value="P:spindle assembly"/>
    <property type="evidence" value="ECO:0007669"/>
    <property type="project" value="TreeGrafter"/>
</dbReference>
<keyword evidence="3 5" id="KW-0493">Microtubule</keyword>
<dbReference type="OrthoDB" id="78652at2759"/>
<gene>
    <name evidence="8" type="ORF">NSK_002041</name>
</gene>
<evidence type="ECO:0000256" key="5">
    <source>
        <dbReference type="RuleBase" id="RU363050"/>
    </source>
</evidence>
<comment type="similarity">
    <text evidence="5">Belongs to the TUBGCP family.</text>
</comment>
<organism evidence="8 9">
    <name type="scientific">Nannochloropsis salina CCMP1776</name>
    <dbReference type="NCBI Taxonomy" id="1027361"/>
    <lineage>
        <taxon>Eukaryota</taxon>
        <taxon>Sar</taxon>
        <taxon>Stramenopiles</taxon>
        <taxon>Ochrophyta</taxon>
        <taxon>Eustigmatophyceae</taxon>
        <taxon>Eustigmatales</taxon>
        <taxon>Monodopsidaceae</taxon>
        <taxon>Microchloropsis</taxon>
        <taxon>Microchloropsis salina</taxon>
    </lineage>
</organism>
<feature type="compositionally biased region" description="Low complexity" evidence="6">
    <location>
        <begin position="506"/>
        <end position="515"/>
    </location>
</feature>
<protein>
    <recommendedName>
        <fullName evidence="5">Spindle pole body component</fullName>
    </recommendedName>
</protein>
<dbReference type="PANTHER" id="PTHR19302">
    <property type="entry name" value="GAMMA TUBULIN COMPLEX PROTEIN"/>
    <property type="match status" value="1"/>
</dbReference>
<sequence length="606" mass="65944">MQHEVLLAALGIPGDIVIPVRLPGSSTSSSSCSSLTYQVAPDITFLSAAEKEIINRIVCLGAYYHRLDAFVAVHRFGGGDNADVLTGRQGTETSQGGNQGPQGSLYLQALAVGIEEGLLRRYEATIAGLERAMAADPRLPLSHAHHTLGREGDFHVLLPAVVGMVEKLGRRQCRGARVLDVLEEEACSGSLAVRGAMEELFARVQAVFLYQLRVWCLEGRVADPYGGEFFVCEVDVIDASFSTLLQNLRDGRVLDFEGIVRSHRTFYHRLGARCFLLSPFRPVKDSLLALLGSVMRFLRLAREVAGRERKMLTKRYLEVVVRETAEIHRLFVKQVHAFRVLVDGVPEGEELSVRLAATHHLPDPPPARPSTPPSSTPSLPPSVKKGGEAVGGKVDREIPGLHVPPRLGQAPHPCDAPPRAQEPEKRRPRSPQQGPGASQAREGQHAPVNHRLRRPEEPYYPMVESTHPPAPVTRPLAPTLPCKLPSPRPIQDEPRAWHAAKGGSGRPDSSLPLPDSRSHPPSSPVPLPSASSLRPSPTPQLPSSLPLHPGASSSLPSHIPPHRNVDAHGRKEGVGGRDTASEGSFETLDEHMQRLRVSWRKTAPSN</sequence>
<dbReference type="GO" id="GO:0051321">
    <property type="term" value="P:meiotic cell cycle"/>
    <property type="evidence" value="ECO:0007669"/>
    <property type="project" value="TreeGrafter"/>
</dbReference>
<dbReference type="AlphaFoldDB" id="A0A4D9D7F8"/>
<comment type="subcellular location">
    <subcellularLocation>
        <location evidence="1 5">Cytoplasm</location>
        <location evidence="1 5">Cytoskeleton</location>
        <location evidence="1 5">Microtubule organizing center</location>
    </subcellularLocation>
</comment>
<keyword evidence="9" id="KW-1185">Reference proteome</keyword>
<dbReference type="GO" id="GO:0043015">
    <property type="term" value="F:gamma-tubulin binding"/>
    <property type="evidence" value="ECO:0007669"/>
    <property type="project" value="InterPro"/>
</dbReference>
<dbReference type="InterPro" id="IPR042241">
    <property type="entry name" value="GCP_C_sf"/>
</dbReference>
<evidence type="ECO:0000256" key="4">
    <source>
        <dbReference type="ARBA" id="ARBA00023212"/>
    </source>
</evidence>
<feature type="region of interest" description="Disordered" evidence="6">
    <location>
        <begin position="359"/>
        <end position="589"/>
    </location>
</feature>